<comment type="caution">
    <text evidence="1">The sequence shown here is derived from an EMBL/GenBank/DDBJ whole genome shotgun (WGS) entry which is preliminary data.</text>
</comment>
<sequence length="144" mass="16437">MMKMNCYPKSLTECHLNGLSVDFTAKTIVYLSNLKSNVYGNIYHMINRNSEIKFVDIIDCIHNYGIELESVPYDEWKIKMKTTNDGDNSLGSILELFSNIIIGEKCLVSADGFYSAVGALSLPCFDKDYICKWLSFIMHNIVRK</sequence>
<name>A0A819WGC4_9BILA</name>
<organism evidence="1 2">
    <name type="scientific">Rotaria sordida</name>
    <dbReference type="NCBI Taxonomy" id="392033"/>
    <lineage>
        <taxon>Eukaryota</taxon>
        <taxon>Metazoa</taxon>
        <taxon>Spiralia</taxon>
        <taxon>Gnathifera</taxon>
        <taxon>Rotifera</taxon>
        <taxon>Eurotatoria</taxon>
        <taxon>Bdelloidea</taxon>
        <taxon>Philodinida</taxon>
        <taxon>Philodinidae</taxon>
        <taxon>Rotaria</taxon>
    </lineage>
</organism>
<dbReference type="Proteomes" id="UP000663836">
    <property type="component" value="Unassembled WGS sequence"/>
</dbReference>
<protein>
    <submittedName>
        <fullName evidence="1">Uncharacterized protein</fullName>
    </submittedName>
</protein>
<dbReference type="AlphaFoldDB" id="A0A819WGC4"/>
<evidence type="ECO:0000313" key="1">
    <source>
        <dbReference type="EMBL" id="CAF4125299.1"/>
    </source>
</evidence>
<dbReference type="Gene3D" id="3.40.50.720">
    <property type="entry name" value="NAD(P)-binding Rossmann-like Domain"/>
    <property type="match status" value="1"/>
</dbReference>
<gene>
    <name evidence="1" type="ORF">JBS370_LOCUS32819</name>
</gene>
<accession>A0A819WGC4</accession>
<reference evidence="1" key="1">
    <citation type="submission" date="2021-02" db="EMBL/GenBank/DDBJ databases">
        <authorList>
            <person name="Nowell W R."/>
        </authorList>
    </citation>
    <scope>NUCLEOTIDE SEQUENCE</scope>
</reference>
<dbReference type="EMBL" id="CAJOBD010008972">
    <property type="protein sequence ID" value="CAF4125299.1"/>
    <property type="molecule type" value="Genomic_DNA"/>
</dbReference>
<evidence type="ECO:0000313" key="2">
    <source>
        <dbReference type="Proteomes" id="UP000663836"/>
    </source>
</evidence>
<proteinExistence type="predicted"/>